<keyword evidence="2" id="KW-0472">Membrane</keyword>
<reference evidence="4" key="1">
    <citation type="submission" date="2020-09" db="EMBL/GenBank/DDBJ databases">
        <title>The genome sequence of strain Labrenzia suaedae 4C16A.</title>
        <authorList>
            <person name="Liu Y."/>
        </authorList>
    </citation>
    <scope>NUCLEOTIDE SEQUENCE [LARGE SCALE GENOMIC DNA]</scope>
    <source>
        <strain evidence="4">4C16A</strain>
    </source>
</reference>
<protein>
    <submittedName>
        <fullName evidence="3">Uncharacterized protein</fullName>
    </submittedName>
</protein>
<dbReference type="Proteomes" id="UP000632063">
    <property type="component" value="Unassembled WGS sequence"/>
</dbReference>
<keyword evidence="4" id="KW-1185">Reference proteome</keyword>
<dbReference type="EMBL" id="JACYXI010000001">
    <property type="protein sequence ID" value="MBD8890454.1"/>
    <property type="molecule type" value="Genomic_DNA"/>
</dbReference>
<proteinExistence type="predicted"/>
<name>A0ABR9CIC9_9HYPH</name>
<evidence type="ECO:0000256" key="2">
    <source>
        <dbReference type="SAM" id="Phobius"/>
    </source>
</evidence>
<keyword evidence="2" id="KW-1133">Transmembrane helix</keyword>
<accession>A0ABR9CIC9</accession>
<comment type="caution">
    <text evidence="3">The sequence shown here is derived from an EMBL/GenBank/DDBJ whole genome shotgun (WGS) entry which is preliminary data.</text>
</comment>
<evidence type="ECO:0000313" key="3">
    <source>
        <dbReference type="EMBL" id="MBD8890454.1"/>
    </source>
</evidence>
<evidence type="ECO:0000313" key="4">
    <source>
        <dbReference type="Proteomes" id="UP000632063"/>
    </source>
</evidence>
<reference evidence="3 4" key="2">
    <citation type="journal article" date="2021" name="Int. J. Syst. Evol. Microbiol.">
        <title>Roseibium litorale sp. nov., isolated from a tidal flat sediment and proposal for the reclassification of Labrenzia polysiphoniae as Roseibium polysiphoniae comb. nov.</title>
        <authorList>
            <person name="Liu Y."/>
            <person name="Pei T."/>
            <person name="Du J."/>
            <person name="Chao M."/>
            <person name="Deng M.R."/>
            <person name="Zhu H."/>
        </authorList>
    </citation>
    <scope>NUCLEOTIDE SEQUENCE [LARGE SCALE GENOMIC DNA]</scope>
    <source>
        <strain evidence="3 4">4C16A</strain>
    </source>
</reference>
<keyword evidence="2" id="KW-0812">Transmembrane</keyword>
<gene>
    <name evidence="3" type="ORF">IG616_02765</name>
</gene>
<dbReference type="RefSeq" id="WP_192146146.1">
    <property type="nucleotide sequence ID" value="NZ_JACYXI010000001.1"/>
</dbReference>
<feature type="transmembrane region" description="Helical" evidence="2">
    <location>
        <begin position="60"/>
        <end position="79"/>
    </location>
</feature>
<organism evidence="3 4">
    <name type="scientific">Roseibium litorale</name>
    <dbReference type="NCBI Taxonomy" id="2803841"/>
    <lineage>
        <taxon>Bacteria</taxon>
        <taxon>Pseudomonadati</taxon>
        <taxon>Pseudomonadota</taxon>
        <taxon>Alphaproteobacteria</taxon>
        <taxon>Hyphomicrobiales</taxon>
        <taxon>Stappiaceae</taxon>
        <taxon>Roseibium</taxon>
    </lineage>
</organism>
<sequence length="80" mass="8658">MVKAPSPARRTPGYDPEKRADDLKRRFARVSNRSLGRRSGVRLFNSTSGGSSAPVRAPSFWMTALVVAVIGLVAAQMILT</sequence>
<feature type="region of interest" description="Disordered" evidence="1">
    <location>
        <begin position="1"/>
        <end position="22"/>
    </location>
</feature>
<evidence type="ECO:0000256" key="1">
    <source>
        <dbReference type="SAM" id="MobiDB-lite"/>
    </source>
</evidence>